<reference evidence="3 4" key="1">
    <citation type="submission" date="2023-04" db="EMBL/GenBank/DDBJ databases">
        <title>Genome of Basidiobolus ranarum AG-B5.</title>
        <authorList>
            <person name="Stajich J.E."/>
            <person name="Carter-House D."/>
            <person name="Gryganskyi A."/>
        </authorList>
    </citation>
    <scope>NUCLEOTIDE SEQUENCE [LARGE SCALE GENOMIC DNA]</scope>
    <source>
        <strain evidence="3 4">AG-B5</strain>
    </source>
</reference>
<dbReference type="InterPro" id="IPR051218">
    <property type="entry name" value="Sec_MonoDiacylglyc_Lipase"/>
</dbReference>
<evidence type="ECO:0000313" key="3">
    <source>
        <dbReference type="EMBL" id="KAK9686563.1"/>
    </source>
</evidence>
<proteinExistence type="predicted"/>
<dbReference type="PANTHER" id="PTHR45856:SF25">
    <property type="entry name" value="FUNGAL LIPASE-LIKE DOMAIN-CONTAINING PROTEIN"/>
    <property type="match status" value="1"/>
</dbReference>
<comment type="caution">
    <text evidence="3">The sequence shown here is derived from an EMBL/GenBank/DDBJ whole genome shotgun (WGS) entry which is preliminary data.</text>
</comment>
<evidence type="ECO:0000256" key="1">
    <source>
        <dbReference type="SAM" id="SignalP"/>
    </source>
</evidence>
<dbReference type="Gene3D" id="3.40.50.1820">
    <property type="entry name" value="alpha/beta hydrolase"/>
    <property type="match status" value="1"/>
</dbReference>
<dbReference type="Proteomes" id="UP001479436">
    <property type="component" value="Unassembled WGS sequence"/>
</dbReference>
<dbReference type="CDD" id="cd00519">
    <property type="entry name" value="Lipase_3"/>
    <property type="match status" value="1"/>
</dbReference>
<keyword evidence="4" id="KW-1185">Reference proteome</keyword>
<feature type="domain" description="Fungal lipase-type" evidence="2">
    <location>
        <begin position="119"/>
        <end position="291"/>
    </location>
</feature>
<feature type="chain" id="PRO_5047443278" description="Fungal lipase-type domain-containing protein" evidence="1">
    <location>
        <begin position="27"/>
        <end position="371"/>
    </location>
</feature>
<sequence length="371" mass="41249">MTCFSMAKGWVPIFVVFSVSVILVQPLPTGSIQGNQYVEIDRSFRDELARHSIYSSVAYCAKLSEDKCWPDDRVELGPIDFDTCCPQKPADLVVTSHFKSTLHGLYGYIGYSNLHKEVVFAFKGTDADMSVLTDVLRLQVEYPYPELPESWLKELKLVRETLIIGGVEVHSGFLLAFKKVQSVAFRRLEELALKLGSEGNDYKLIIAGHSMGGAVATIAAMELKRLYINPKLNSELPSVKSLIPRSNIFLHTYGAPRSGSKDFAYLVYNTFKDSSPSVNIARVTNYKDPVVGSNPKKLNSMHNPKEIYLNEKGLAVYCHDVNGIALAEDPNCNIGTVSDPLRDTIKGLSKLNETLIIPHQIAEYTRILSVP</sequence>
<feature type="signal peptide" evidence="1">
    <location>
        <begin position="1"/>
        <end position="26"/>
    </location>
</feature>
<keyword evidence="1" id="KW-0732">Signal</keyword>
<dbReference type="InterPro" id="IPR029058">
    <property type="entry name" value="AB_hydrolase_fold"/>
</dbReference>
<dbReference type="Pfam" id="PF01764">
    <property type="entry name" value="Lipase_3"/>
    <property type="match status" value="1"/>
</dbReference>
<dbReference type="EMBL" id="JASJQH010008809">
    <property type="protein sequence ID" value="KAK9686563.1"/>
    <property type="molecule type" value="Genomic_DNA"/>
</dbReference>
<gene>
    <name evidence="3" type="ORF">K7432_015118</name>
</gene>
<accession>A0ABR2VNI6</accession>
<dbReference type="PANTHER" id="PTHR45856">
    <property type="entry name" value="ALPHA/BETA-HYDROLASES SUPERFAMILY PROTEIN"/>
    <property type="match status" value="1"/>
</dbReference>
<name>A0ABR2VNI6_9FUNG</name>
<dbReference type="SUPFAM" id="SSF53474">
    <property type="entry name" value="alpha/beta-Hydrolases"/>
    <property type="match status" value="1"/>
</dbReference>
<protein>
    <recommendedName>
        <fullName evidence="2">Fungal lipase-type domain-containing protein</fullName>
    </recommendedName>
</protein>
<dbReference type="InterPro" id="IPR002921">
    <property type="entry name" value="Fungal_lipase-type"/>
</dbReference>
<evidence type="ECO:0000313" key="4">
    <source>
        <dbReference type="Proteomes" id="UP001479436"/>
    </source>
</evidence>
<evidence type="ECO:0000259" key="2">
    <source>
        <dbReference type="Pfam" id="PF01764"/>
    </source>
</evidence>
<organism evidence="3 4">
    <name type="scientific">Basidiobolus ranarum</name>
    <dbReference type="NCBI Taxonomy" id="34480"/>
    <lineage>
        <taxon>Eukaryota</taxon>
        <taxon>Fungi</taxon>
        <taxon>Fungi incertae sedis</taxon>
        <taxon>Zoopagomycota</taxon>
        <taxon>Entomophthoromycotina</taxon>
        <taxon>Basidiobolomycetes</taxon>
        <taxon>Basidiobolales</taxon>
        <taxon>Basidiobolaceae</taxon>
        <taxon>Basidiobolus</taxon>
    </lineage>
</organism>